<name>A0A8T1VJB9_9STRA</name>
<organism evidence="2 3">
    <name type="scientific">Phytophthora boehmeriae</name>
    <dbReference type="NCBI Taxonomy" id="109152"/>
    <lineage>
        <taxon>Eukaryota</taxon>
        <taxon>Sar</taxon>
        <taxon>Stramenopiles</taxon>
        <taxon>Oomycota</taxon>
        <taxon>Peronosporomycetes</taxon>
        <taxon>Peronosporales</taxon>
        <taxon>Peronosporaceae</taxon>
        <taxon>Phytophthora</taxon>
    </lineage>
</organism>
<feature type="region of interest" description="Disordered" evidence="1">
    <location>
        <begin position="1"/>
        <end position="22"/>
    </location>
</feature>
<sequence>MMMLPHDEVPPPPSSRASTALVLSSDSSSRDSGLVVASANQSDLELHLLQTFAAYAGHQLAQSYLSVKHASRVTRFLADVTETFASKSGLAGLVRLLFKQYLRLGHPFVQQVDDAMGKRVIDAVVSILLLAEQQSEDQEAGILAIEADKSDAAAPSSTAASKLSYAERFQALLLGEVPRMEQMLIDARRQAEQEAQAKADEAARQAPAPRVMDLKDFVPLDEVARLQEENKEQLRAAAVEVTRTHERLDELTREKQRLEQRLTDVHNYQESERGRRFQDMEEELARTKLEAIEKNHELRKLEIVLQKLRARRKSKSSSRKGDNQSNTSESAPPSPDLKSRQNQPEVAGKNFSYV</sequence>
<accession>A0A8T1VJB9</accession>
<protein>
    <submittedName>
        <fullName evidence="2">Uncharacterized protein</fullName>
    </submittedName>
</protein>
<reference evidence="2" key="1">
    <citation type="submission" date="2021-02" db="EMBL/GenBank/DDBJ databases">
        <authorList>
            <person name="Palmer J.M."/>
        </authorList>
    </citation>
    <scope>NUCLEOTIDE SEQUENCE</scope>
    <source>
        <strain evidence="2">SCRP23</strain>
    </source>
</reference>
<keyword evidence="3" id="KW-1185">Reference proteome</keyword>
<feature type="compositionally biased region" description="Basic residues" evidence="1">
    <location>
        <begin position="309"/>
        <end position="318"/>
    </location>
</feature>
<feature type="region of interest" description="Disordered" evidence="1">
    <location>
        <begin position="309"/>
        <end position="354"/>
    </location>
</feature>
<dbReference type="OrthoDB" id="165492at2759"/>
<evidence type="ECO:0000313" key="3">
    <source>
        <dbReference type="Proteomes" id="UP000693981"/>
    </source>
</evidence>
<gene>
    <name evidence="2" type="ORF">PHYBOEH_010987</name>
</gene>
<comment type="caution">
    <text evidence="2">The sequence shown here is derived from an EMBL/GenBank/DDBJ whole genome shotgun (WGS) entry which is preliminary data.</text>
</comment>
<evidence type="ECO:0000256" key="1">
    <source>
        <dbReference type="SAM" id="MobiDB-lite"/>
    </source>
</evidence>
<evidence type="ECO:0000313" key="2">
    <source>
        <dbReference type="EMBL" id="KAG7381357.1"/>
    </source>
</evidence>
<proteinExistence type="predicted"/>
<dbReference type="AlphaFoldDB" id="A0A8T1VJB9"/>
<dbReference type="Proteomes" id="UP000693981">
    <property type="component" value="Unassembled WGS sequence"/>
</dbReference>
<dbReference type="EMBL" id="JAGDFL010000795">
    <property type="protein sequence ID" value="KAG7381357.1"/>
    <property type="molecule type" value="Genomic_DNA"/>
</dbReference>